<feature type="transmembrane region" description="Helical" evidence="2">
    <location>
        <begin position="25"/>
        <end position="47"/>
    </location>
</feature>
<dbReference type="GO" id="GO:0006508">
    <property type="term" value="P:proteolysis"/>
    <property type="evidence" value="ECO:0007669"/>
    <property type="project" value="UniProtKB-KW"/>
</dbReference>
<keyword evidence="2" id="KW-0812">Transmembrane</keyword>
<dbReference type="PROSITE" id="PS00141">
    <property type="entry name" value="ASP_PROTEASE"/>
    <property type="match status" value="1"/>
</dbReference>
<accession>A0A967C4K9</accession>
<dbReference type="RefSeq" id="WP_167223507.1">
    <property type="nucleotide sequence ID" value="NZ_JAAQPH010000005.1"/>
</dbReference>
<keyword evidence="4" id="KW-0645">Protease</keyword>
<reference evidence="4" key="1">
    <citation type="submission" date="2020-03" db="EMBL/GenBank/DDBJ databases">
        <title>Genome of Pelagibius litoralis DSM 21314T.</title>
        <authorList>
            <person name="Wang G."/>
        </authorList>
    </citation>
    <scope>NUCLEOTIDE SEQUENCE</scope>
    <source>
        <strain evidence="4">DSM 21314</strain>
    </source>
</reference>
<dbReference type="InterPro" id="IPR001969">
    <property type="entry name" value="Aspartic_peptidase_AS"/>
</dbReference>
<dbReference type="Gene3D" id="2.40.70.10">
    <property type="entry name" value="Acid Proteases"/>
    <property type="match status" value="1"/>
</dbReference>
<evidence type="ECO:0000256" key="1">
    <source>
        <dbReference type="ARBA" id="ARBA00022801"/>
    </source>
</evidence>
<dbReference type="EC" id="3.4.23.-" evidence="4"/>
<dbReference type="GO" id="GO:0004190">
    <property type="term" value="F:aspartic-type endopeptidase activity"/>
    <property type="evidence" value="ECO:0007669"/>
    <property type="project" value="InterPro"/>
</dbReference>
<organism evidence="4 5">
    <name type="scientific">Pelagibius litoralis</name>
    <dbReference type="NCBI Taxonomy" id="374515"/>
    <lineage>
        <taxon>Bacteria</taxon>
        <taxon>Pseudomonadati</taxon>
        <taxon>Pseudomonadota</taxon>
        <taxon>Alphaproteobacteria</taxon>
        <taxon>Rhodospirillales</taxon>
        <taxon>Rhodovibrionaceae</taxon>
        <taxon>Pelagibius</taxon>
    </lineage>
</organism>
<dbReference type="SUPFAM" id="SSF50630">
    <property type="entry name" value="Acid proteases"/>
    <property type="match status" value="1"/>
</dbReference>
<proteinExistence type="predicted"/>
<dbReference type="CDD" id="cd05483">
    <property type="entry name" value="retropepsin_like_bacteria"/>
    <property type="match status" value="1"/>
</dbReference>
<keyword evidence="5" id="KW-1185">Reference proteome</keyword>
<feature type="transmembrane region" description="Helical" evidence="2">
    <location>
        <begin position="59"/>
        <end position="76"/>
    </location>
</feature>
<dbReference type="Proteomes" id="UP000761264">
    <property type="component" value="Unassembled WGS sequence"/>
</dbReference>
<gene>
    <name evidence="4" type="ORF">HBA54_08755</name>
</gene>
<name>A0A967C4K9_9PROT</name>
<dbReference type="InterPro" id="IPR011969">
    <property type="entry name" value="Clan_AA_Asp_peptidase_C"/>
</dbReference>
<dbReference type="NCBIfam" id="TIGR02281">
    <property type="entry name" value="clan_AA_DTGA"/>
    <property type="match status" value="1"/>
</dbReference>
<keyword evidence="2" id="KW-0472">Membrane</keyword>
<dbReference type="InterPro" id="IPR001995">
    <property type="entry name" value="Peptidase_A2_cat"/>
</dbReference>
<evidence type="ECO:0000259" key="3">
    <source>
        <dbReference type="PROSITE" id="PS50175"/>
    </source>
</evidence>
<evidence type="ECO:0000256" key="2">
    <source>
        <dbReference type="SAM" id="Phobius"/>
    </source>
</evidence>
<keyword evidence="2" id="KW-1133">Transmembrane helix</keyword>
<sequence>MTPERNPWNDDDRDAPRGGGGGPGLWLWALLVAGIMGLVWLLISLFPQRDLASGDWAQLVKLGAILAVCASGLLFVRRIPIGETLRSLAIWVGIGALLLIGYSFRDDFSGLGNRIAGELMPSQAVEVGEGVVEIRTGIGGHFTVTAEVNGVAVDFLVDTGASDIVLSPADAERVGFDPAALSFTRQYSTANGIGRGAPVRLDDIAIGPIYFDRVPASVNEAPMSNSLLGMTFLRQLDSYEVRGDVLILRR</sequence>
<dbReference type="Pfam" id="PF13975">
    <property type="entry name" value="gag-asp_proteas"/>
    <property type="match status" value="1"/>
</dbReference>
<evidence type="ECO:0000313" key="5">
    <source>
        <dbReference type="Proteomes" id="UP000761264"/>
    </source>
</evidence>
<evidence type="ECO:0000313" key="4">
    <source>
        <dbReference type="EMBL" id="NIA68680.1"/>
    </source>
</evidence>
<dbReference type="AlphaFoldDB" id="A0A967C4K9"/>
<protein>
    <submittedName>
        <fullName evidence="4">TIGR02281 family clan AA aspartic protease</fullName>
        <ecNumber evidence="4">3.4.23.-</ecNumber>
    </submittedName>
</protein>
<feature type="domain" description="Peptidase A2" evidence="3">
    <location>
        <begin position="153"/>
        <end position="194"/>
    </location>
</feature>
<dbReference type="PROSITE" id="PS50175">
    <property type="entry name" value="ASP_PROT_RETROV"/>
    <property type="match status" value="1"/>
</dbReference>
<dbReference type="InterPro" id="IPR034122">
    <property type="entry name" value="Retropepsin-like_bacterial"/>
</dbReference>
<feature type="transmembrane region" description="Helical" evidence="2">
    <location>
        <begin position="88"/>
        <end position="104"/>
    </location>
</feature>
<dbReference type="InterPro" id="IPR021109">
    <property type="entry name" value="Peptidase_aspartic_dom_sf"/>
</dbReference>
<comment type="caution">
    <text evidence="4">The sequence shown here is derived from an EMBL/GenBank/DDBJ whole genome shotgun (WGS) entry which is preliminary data.</text>
</comment>
<dbReference type="EMBL" id="JAAQPH010000005">
    <property type="protein sequence ID" value="NIA68680.1"/>
    <property type="molecule type" value="Genomic_DNA"/>
</dbReference>
<keyword evidence="1 4" id="KW-0378">Hydrolase</keyword>